<keyword evidence="2 6" id="KW-0812">Transmembrane</keyword>
<feature type="region of interest" description="Disordered" evidence="7">
    <location>
        <begin position="733"/>
        <end position="773"/>
    </location>
</feature>
<reference evidence="9" key="2">
    <citation type="journal article" date="2023" name="Int. J. Mol. Sci.">
        <title>De Novo Assembly and Annotation of 11 Diverse Shrub Willow (Salix) Genomes Reveals Novel Gene Organization in Sex-Linked Regions.</title>
        <authorList>
            <person name="Hyden B."/>
            <person name="Feng K."/>
            <person name="Yates T.B."/>
            <person name="Jawdy S."/>
            <person name="Cereghino C."/>
            <person name="Smart L.B."/>
            <person name="Muchero W."/>
        </authorList>
    </citation>
    <scope>NUCLEOTIDE SEQUENCE</scope>
    <source>
        <tissue evidence="9">Shoot tip</tissue>
    </source>
</reference>
<dbReference type="PANTHER" id="PTHR46626">
    <property type="entry name" value="RETICULON-LIKE PROTEIN B17"/>
    <property type="match status" value="1"/>
</dbReference>
<proteinExistence type="predicted"/>
<feature type="region of interest" description="Disordered" evidence="7">
    <location>
        <begin position="108"/>
        <end position="190"/>
    </location>
</feature>
<dbReference type="InterPro" id="IPR003388">
    <property type="entry name" value="Reticulon"/>
</dbReference>
<dbReference type="AlphaFoldDB" id="A0A9Q1A5P0"/>
<feature type="domain" description="Reticulon" evidence="8">
    <location>
        <begin position="513"/>
        <end position="669"/>
    </location>
</feature>
<feature type="transmembrane region" description="Helical" evidence="6">
    <location>
        <begin position="547"/>
        <end position="567"/>
    </location>
</feature>
<evidence type="ECO:0000256" key="1">
    <source>
        <dbReference type="ARBA" id="ARBA00004477"/>
    </source>
</evidence>
<feature type="region of interest" description="Disordered" evidence="7">
    <location>
        <begin position="281"/>
        <end position="325"/>
    </location>
</feature>
<evidence type="ECO:0000313" key="10">
    <source>
        <dbReference type="Proteomes" id="UP001151752"/>
    </source>
</evidence>
<dbReference type="EMBL" id="JAPFFM010000006">
    <property type="protein sequence ID" value="KAJ6759178.1"/>
    <property type="molecule type" value="Genomic_DNA"/>
</dbReference>
<dbReference type="PANTHER" id="PTHR46626:SF1">
    <property type="entry name" value="RETICULON-LIKE PROTEIN B21"/>
    <property type="match status" value="1"/>
</dbReference>
<evidence type="ECO:0000256" key="7">
    <source>
        <dbReference type="SAM" id="MobiDB-lite"/>
    </source>
</evidence>
<accession>A0A9Q1A5P0</accession>
<keyword evidence="5 6" id="KW-0472">Membrane</keyword>
<comment type="subcellular location">
    <subcellularLocation>
        <location evidence="1 6">Endoplasmic reticulum membrane</location>
        <topology evidence="1 6">Multi-pass membrane protein</topology>
    </subcellularLocation>
</comment>
<reference evidence="9" key="1">
    <citation type="submission" date="2022-11" db="EMBL/GenBank/DDBJ databases">
        <authorList>
            <person name="Hyden B.L."/>
            <person name="Feng K."/>
            <person name="Yates T."/>
            <person name="Jawdy S."/>
            <person name="Smart L.B."/>
            <person name="Muchero W."/>
        </authorList>
    </citation>
    <scope>NUCLEOTIDE SEQUENCE</scope>
    <source>
        <tissue evidence="9">Shoot tip</tissue>
    </source>
</reference>
<feature type="region of interest" description="Disordered" evidence="7">
    <location>
        <begin position="39"/>
        <end position="76"/>
    </location>
</feature>
<evidence type="ECO:0000256" key="3">
    <source>
        <dbReference type="ARBA" id="ARBA00022824"/>
    </source>
</evidence>
<sequence length="773" mass="85144">MDVSRRGVGVKTSVVAGSVWENRMKLDEVKGGIKVFNGEENVGESGGSNGDAGKKMVKRGHTGTGAGVAMSGKRRTWKSESFDGPIQIAKGKNSEHLCKELSVSVDGIKKNPGQARKGRSEGSNKELSLSVDGIDKSSIQAKKGSKEIDGIVRSPIPVKKGRSEPNKEVGVSADGNEKSPSQIRKQRSDIKEVVESGVELRKVKSDSVKVLELSEIGKDPVLGGVERNSVQLRMAKSEADKVLDESVNGIEKIPPEIEENGSEETCKESGVCQEKVISISETNESIEKPPPKLLFDNPPPPHDDDDDVVIDGDEDIEGDEDEEEIEIQIEKKSLDIKEINISEEKIKKVETNVADQKPAKVETNVADQKPAKVETNVADQKPAKVETNVAEQKPAQVETNVAAKKPAKVETNAAEPKPKKVETNVAEKKSTKVEICIPEQKPKRVVSEVKKVQQFNNRTAPTSSIVNKQPPPVIKRATLYQNLAKAAANPSIPVANGHQKFKETHRHSKLQNLVDLVMWRDISRSTLAFGMGTFIIISSSYSKDLNVSFISVMSYLGLVYLATIFLYRSLIRRGVIGIDDDDDGSYVLGEGEAIWLLRLVLPYLNECLLKIRALFSGDPATTMKMAVLLFVFARCGSSITVWKMAKLGFFGVFTVPKVCSSYSPQLTAYGKFWIRRFRDAWESCSHKKAVALGIFTLVWNLSSMVARIWAVFMMFVAVRYYQQTMERDDWVVEEEEEEEVDTEADGTWHEDIGGQRQGSGPTLVEVNKAKKGA</sequence>
<dbReference type="Proteomes" id="UP001151752">
    <property type="component" value="Chromosome 18"/>
</dbReference>
<comment type="caution">
    <text evidence="9">The sequence shown here is derived from an EMBL/GenBank/DDBJ whole genome shotgun (WGS) entry which is preliminary data.</text>
</comment>
<evidence type="ECO:0000313" key="9">
    <source>
        <dbReference type="EMBL" id="KAJ6759178.1"/>
    </source>
</evidence>
<evidence type="ECO:0000259" key="8">
    <source>
        <dbReference type="PROSITE" id="PS50845"/>
    </source>
</evidence>
<evidence type="ECO:0000256" key="5">
    <source>
        <dbReference type="ARBA" id="ARBA00023136"/>
    </source>
</evidence>
<dbReference type="Pfam" id="PF02453">
    <property type="entry name" value="Reticulon"/>
    <property type="match status" value="1"/>
</dbReference>
<dbReference type="InterPro" id="IPR044647">
    <property type="entry name" value="RTNLB17/18/21"/>
</dbReference>
<evidence type="ECO:0000256" key="2">
    <source>
        <dbReference type="ARBA" id="ARBA00022692"/>
    </source>
</evidence>
<feature type="region of interest" description="Disordered" evidence="7">
    <location>
        <begin position="387"/>
        <end position="425"/>
    </location>
</feature>
<organism evidence="9 10">
    <name type="scientific">Salix koriyanagi</name>
    <dbReference type="NCBI Taxonomy" id="2511006"/>
    <lineage>
        <taxon>Eukaryota</taxon>
        <taxon>Viridiplantae</taxon>
        <taxon>Streptophyta</taxon>
        <taxon>Embryophyta</taxon>
        <taxon>Tracheophyta</taxon>
        <taxon>Spermatophyta</taxon>
        <taxon>Magnoliopsida</taxon>
        <taxon>eudicotyledons</taxon>
        <taxon>Gunneridae</taxon>
        <taxon>Pentapetalae</taxon>
        <taxon>rosids</taxon>
        <taxon>fabids</taxon>
        <taxon>Malpighiales</taxon>
        <taxon>Salicaceae</taxon>
        <taxon>Saliceae</taxon>
        <taxon>Salix</taxon>
    </lineage>
</organism>
<keyword evidence="10" id="KW-1185">Reference proteome</keyword>
<evidence type="ECO:0000256" key="6">
    <source>
        <dbReference type="RuleBase" id="RU363132"/>
    </source>
</evidence>
<protein>
    <recommendedName>
        <fullName evidence="6">Reticulon-like protein</fullName>
    </recommendedName>
</protein>
<evidence type="ECO:0000256" key="4">
    <source>
        <dbReference type="ARBA" id="ARBA00022989"/>
    </source>
</evidence>
<feature type="compositionally biased region" description="Acidic residues" evidence="7">
    <location>
        <begin position="733"/>
        <end position="744"/>
    </location>
</feature>
<feature type="compositionally biased region" description="Acidic residues" evidence="7">
    <location>
        <begin position="303"/>
        <end position="325"/>
    </location>
</feature>
<feature type="compositionally biased region" description="Basic and acidic residues" evidence="7">
    <location>
        <begin position="416"/>
        <end position="425"/>
    </location>
</feature>
<keyword evidence="4 6" id="KW-1133">Transmembrane helix</keyword>
<dbReference type="GO" id="GO:0005789">
    <property type="term" value="C:endoplasmic reticulum membrane"/>
    <property type="evidence" value="ECO:0007669"/>
    <property type="project" value="UniProtKB-SubCell"/>
</dbReference>
<name>A0A9Q1A5P0_9ROSI</name>
<keyword evidence="3 6" id="KW-0256">Endoplasmic reticulum</keyword>
<feature type="transmembrane region" description="Helical" evidence="6">
    <location>
        <begin position="697"/>
        <end position="718"/>
    </location>
</feature>
<dbReference type="PROSITE" id="PS50845">
    <property type="entry name" value="RETICULON"/>
    <property type="match status" value="1"/>
</dbReference>
<gene>
    <name evidence="9" type="ORF">OIU74_025780</name>
</gene>